<comment type="caution">
    <text evidence="1">The sequence shown here is derived from an EMBL/GenBank/DDBJ whole genome shotgun (WGS) entry which is preliminary data.</text>
</comment>
<evidence type="ECO:0000313" key="2">
    <source>
        <dbReference type="Proteomes" id="UP000266723"/>
    </source>
</evidence>
<dbReference type="Proteomes" id="UP000266723">
    <property type="component" value="Unassembled WGS sequence"/>
</dbReference>
<reference evidence="1 2" key="1">
    <citation type="journal article" date="2020" name="BMC Genomics">
        <title>Intraspecific diversification of the crop wild relative Brassica cretica Lam. using demographic model selection.</title>
        <authorList>
            <person name="Kioukis A."/>
            <person name="Michalopoulou V.A."/>
            <person name="Briers L."/>
            <person name="Pirintsos S."/>
            <person name="Studholme D.J."/>
            <person name="Pavlidis P."/>
            <person name="Sarris P.F."/>
        </authorList>
    </citation>
    <scope>NUCLEOTIDE SEQUENCE [LARGE SCALE GENOMIC DNA]</scope>
    <source>
        <strain evidence="2">cv. PFS-1207/04</strain>
    </source>
</reference>
<proteinExistence type="predicted"/>
<protein>
    <submittedName>
        <fullName evidence="1">Uncharacterized protein</fullName>
    </submittedName>
</protein>
<keyword evidence="2" id="KW-1185">Reference proteome</keyword>
<name>A0ABQ7CVI6_BRACR</name>
<accession>A0ABQ7CVI6</accession>
<evidence type="ECO:0000313" key="1">
    <source>
        <dbReference type="EMBL" id="KAF3562669.1"/>
    </source>
</evidence>
<dbReference type="EMBL" id="QGKV02000759">
    <property type="protein sequence ID" value="KAF3562669.1"/>
    <property type="molecule type" value="Genomic_DNA"/>
</dbReference>
<organism evidence="1 2">
    <name type="scientific">Brassica cretica</name>
    <name type="common">Mustard</name>
    <dbReference type="NCBI Taxonomy" id="69181"/>
    <lineage>
        <taxon>Eukaryota</taxon>
        <taxon>Viridiplantae</taxon>
        <taxon>Streptophyta</taxon>
        <taxon>Embryophyta</taxon>
        <taxon>Tracheophyta</taxon>
        <taxon>Spermatophyta</taxon>
        <taxon>Magnoliopsida</taxon>
        <taxon>eudicotyledons</taxon>
        <taxon>Gunneridae</taxon>
        <taxon>Pentapetalae</taxon>
        <taxon>rosids</taxon>
        <taxon>malvids</taxon>
        <taxon>Brassicales</taxon>
        <taxon>Brassicaceae</taxon>
        <taxon>Brassiceae</taxon>
        <taxon>Brassica</taxon>
    </lineage>
</organism>
<sequence>MKQSEKIQELFDAVFKKMGLGSREISSEQQFHVDFCRVRLLTTGRRGAFCEGAIEAERKHKGEEELSLSLKIRKGFHSVIAPQQSFERLHLFRSISEKSAFPGKNVVHEMDLMTDLLGKPSMDTISRVLIFLDIRSVKAVGKWVWWLRARESVLVLSSVLSSVRGLHSCRNGVLAKLERYHDLGPWFYCGINNSGLGGSSMMLSSVYVRPNWFRHHCLFESQGNFLLELFKELSSASAMAAALYWEKNQVD</sequence>
<gene>
    <name evidence="1" type="ORF">DY000_02013226</name>
</gene>